<dbReference type="PROSITE" id="PS00498">
    <property type="entry name" value="TYROSINASE_2"/>
    <property type="match status" value="1"/>
</dbReference>
<dbReference type="SUPFAM" id="SSF48056">
    <property type="entry name" value="Di-copper centre-containing domain"/>
    <property type="match status" value="1"/>
</dbReference>
<dbReference type="GO" id="GO:0016491">
    <property type="term" value="F:oxidoreductase activity"/>
    <property type="evidence" value="ECO:0007669"/>
    <property type="project" value="UniProtKB-KW"/>
</dbReference>
<dbReference type="KEGG" id="glz:GLAREA_04289"/>
<keyword evidence="6" id="KW-1185">Reference proteome</keyword>
<dbReference type="PANTHER" id="PTHR11474:SF125">
    <property type="entry name" value="N-ACETYL-6-HYDROXYTRYPTOPHAN OXIDASE IVOB-RELATED"/>
    <property type="match status" value="1"/>
</dbReference>
<organism evidence="5 6">
    <name type="scientific">Glarea lozoyensis (strain ATCC 20868 / MF5171)</name>
    <dbReference type="NCBI Taxonomy" id="1116229"/>
    <lineage>
        <taxon>Eukaryota</taxon>
        <taxon>Fungi</taxon>
        <taxon>Dikarya</taxon>
        <taxon>Ascomycota</taxon>
        <taxon>Pezizomycotina</taxon>
        <taxon>Leotiomycetes</taxon>
        <taxon>Helotiales</taxon>
        <taxon>Helotiaceae</taxon>
        <taxon>Glarea</taxon>
    </lineage>
</organism>
<dbReference type="PRINTS" id="PR00092">
    <property type="entry name" value="TYROSINASE"/>
</dbReference>
<feature type="domain" description="Tyrosinase copper-binding" evidence="4">
    <location>
        <begin position="325"/>
        <end position="336"/>
    </location>
</feature>
<proteinExistence type="predicted"/>
<dbReference type="GeneID" id="19463344"/>
<dbReference type="InterPro" id="IPR008922">
    <property type="entry name" value="Di-copper_centre_dom_sf"/>
</dbReference>
<name>S3DLT6_GLAL2</name>
<evidence type="ECO:0000313" key="5">
    <source>
        <dbReference type="EMBL" id="EPE27498.1"/>
    </source>
</evidence>
<dbReference type="Pfam" id="PF00264">
    <property type="entry name" value="Tyrosinase"/>
    <property type="match status" value="1"/>
</dbReference>
<dbReference type="InterPro" id="IPR002227">
    <property type="entry name" value="Tyrosinase_Cu-bd"/>
</dbReference>
<dbReference type="AlphaFoldDB" id="S3DLT6"/>
<dbReference type="PANTHER" id="PTHR11474">
    <property type="entry name" value="TYROSINASE FAMILY MEMBER"/>
    <property type="match status" value="1"/>
</dbReference>
<evidence type="ECO:0000259" key="4">
    <source>
        <dbReference type="PROSITE" id="PS00498"/>
    </source>
</evidence>
<dbReference type="STRING" id="1116229.S3DLT6"/>
<evidence type="ECO:0000256" key="2">
    <source>
        <dbReference type="ARBA" id="ARBA00023002"/>
    </source>
</evidence>
<dbReference type="PROSITE" id="PS00497">
    <property type="entry name" value="TYROSINASE_1"/>
    <property type="match status" value="1"/>
</dbReference>
<dbReference type="InterPro" id="IPR050316">
    <property type="entry name" value="Tyrosinase/Hemocyanin"/>
</dbReference>
<dbReference type="EMBL" id="KE145369">
    <property type="protein sequence ID" value="EPE27498.1"/>
    <property type="molecule type" value="Genomic_DNA"/>
</dbReference>
<accession>S3DLT6</accession>
<evidence type="ECO:0000259" key="3">
    <source>
        <dbReference type="PROSITE" id="PS00497"/>
    </source>
</evidence>
<protein>
    <submittedName>
        <fullName evidence="5">Di-copper centre-containing</fullName>
    </submittedName>
</protein>
<dbReference type="RefSeq" id="XP_008084857.1">
    <property type="nucleotide sequence ID" value="XM_008086666.1"/>
</dbReference>
<dbReference type="Gene3D" id="1.10.1280.10">
    <property type="entry name" value="Di-copper center containing domain from catechol oxidase"/>
    <property type="match status" value="1"/>
</dbReference>
<keyword evidence="1" id="KW-0479">Metal-binding</keyword>
<dbReference type="HOGENOM" id="CLU_035914_0_1_1"/>
<feature type="domain" description="Tyrosinase copper-binding" evidence="3">
    <location>
        <begin position="147"/>
        <end position="164"/>
    </location>
</feature>
<sequence>MCFFTGIFGGNRKAENESGVTCGHSRGRCRPLNMKYIFSCIALWIGLSQALPSPFPEAQAKYDLYREEAYTIQKEILQKRESGCTWDKVIVRKEWSTLTMDQRKEYTDAVHCLRRLPPITPPEVAPGARSRFDDLHASHINQTLWVHLSTYFLPWHRYFVHVWEKALRDECGYTGGQPYWEWSAYDSTPGTNPLFSGPGSIGGNGETIAHDASLTYVPTVPQSVARIPPGTGGGCVLDGPFANMTNNLGPQGPPTVNNAFEYNPRCIRRDFRPGTTNTSLTYPNVVNLLGQTDLHTFQAVIEGMHPKGHAGIGGMNDDLYGGNGDPAFYFHHSQVDHMWNLWQTQDRDTRLMQVTRTLTISNSPPSANGTLDTTMDMGFNGRSYPMRELVSTIDGPFCYIYE</sequence>
<dbReference type="OrthoDB" id="6132182at2759"/>
<dbReference type="OMA" id="FHHAQVD"/>
<dbReference type="Proteomes" id="UP000016922">
    <property type="component" value="Unassembled WGS sequence"/>
</dbReference>
<gene>
    <name evidence="5" type="ORF">GLAREA_04289</name>
</gene>
<dbReference type="eggNOG" id="ENOG502RM4B">
    <property type="taxonomic scope" value="Eukaryota"/>
</dbReference>
<evidence type="ECO:0000313" key="6">
    <source>
        <dbReference type="Proteomes" id="UP000016922"/>
    </source>
</evidence>
<evidence type="ECO:0000256" key="1">
    <source>
        <dbReference type="ARBA" id="ARBA00022723"/>
    </source>
</evidence>
<reference evidence="5 6" key="1">
    <citation type="journal article" date="2013" name="BMC Genomics">
        <title>Genomics-driven discovery of the pneumocandin biosynthetic gene cluster in the fungus Glarea lozoyensis.</title>
        <authorList>
            <person name="Chen L."/>
            <person name="Yue Q."/>
            <person name="Zhang X."/>
            <person name="Xiang M."/>
            <person name="Wang C."/>
            <person name="Li S."/>
            <person name="Che Y."/>
            <person name="Ortiz-Lopez F.J."/>
            <person name="Bills G.F."/>
            <person name="Liu X."/>
            <person name="An Z."/>
        </authorList>
    </citation>
    <scope>NUCLEOTIDE SEQUENCE [LARGE SCALE GENOMIC DNA]</scope>
    <source>
        <strain evidence="6">ATCC 20868 / MF5171</strain>
    </source>
</reference>
<dbReference type="GO" id="GO:0046872">
    <property type="term" value="F:metal ion binding"/>
    <property type="evidence" value="ECO:0007669"/>
    <property type="project" value="UniProtKB-KW"/>
</dbReference>
<keyword evidence="2" id="KW-0560">Oxidoreductase</keyword>